<evidence type="ECO:0000256" key="11">
    <source>
        <dbReference type="ARBA" id="ARBA00022825"/>
    </source>
</evidence>
<evidence type="ECO:0000256" key="5">
    <source>
        <dbReference type="ARBA" id="ARBA00013958"/>
    </source>
</evidence>
<keyword evidence="7" id="KW-0732">Signal</keyword>
<dbReference type="CDD" id="cd10839">
    <property type="entry name" value="cpPDZ1_DegP-like"/>
    <property type="match status" value="1"/>
</dbReference>
<organism evidence="15 16">
    <name type="scientific">Dongia rigui</name>
    <dbReference type="NCBI Taxonomy" id="940149"/>
    <lineage>
        <taxon>Bacteria</taxon>
        <taxon>Pseudomonadati</taxon>
        <taxon>Pseudomonadota</taxon>
        <taxon>Alphaproteobacteria</taxon>
        <taxon>Rhodospirillales</taxon>
        <taxon>Dongiaceae</taxon>
        <taxon>Dongia</taxon>
    </lineage>
</organism>
<comment type="catalytic activity">
    <reaction evidence="1">
        <text>Acts on substrates that are at least partially unfolded. The cleavage site P1 residue is normally between a pair of hydrophobic residues, such as Val-|-Val.</text>
        <dbReference type="EC" id="3.4.21.107"/>
    </reaction>
</comment>
<dbReference type="InterPro" id="IPR036034">
    <property type="entry name" value="PDZ_sf"/>
</dbReference>
<evidence type="ECO:0000256" key="6">
    <source>
        <dbReference type="ARBA" id="ARBA00022670"/>
    </source>
</evidence>
<dbReference type="RefSeq" id="WP_320499852.1">
    <property type="nucleotide sequence ID" value="NZ_JAXCLX010000001.1"/>
</dbReference>
<comment type="caution">
    <text evidence="15">The sequence shown here is derived from an EMBL/GenBank/DDBJ whole genome shotgun (WGS) entry which is preliminary data.</text>
</comment>
<keyword evidence="6" id="KW-0645">Protease</keyword>
<evidence type="ECO:0000313" key="16">
    <source>
        <dbReference type="Proteomes" id="UP001271769"/>
    </source>
</evidence>
<dbReference type="Pfam" id="PF13365">
    <property type="entry name" value="Trypsin_2"/>
    <property type="match status" value="1"/>
</dbReference>
<dbReference type="SUPFAM" id="SSF50494">
    <property type="entry name" value="Trypsin-like serine proteases"/>
    <property type="match status" value="1"/>
</dbReference>
<evidence type="ECO:0000256" key="2">
    <source>
        <dbReference type="ARBA" id="ARBA00004418"/>
    </source>
</evidence>
<evidence type="ECO:0000256" key="9">
    <source>
        <dbReference type="ARBA" id="ARBA00022764"/>
    </source>
</evidence>
<dbReference type="InterPro" id="IPR009003">
    <property type="entry name" value="Peptidase_S1_PA"/>
</dbReference>
<sequence length="513" mass="53568">MSASPAPESSRSRLFVTVGRAALFMGALAFVPPALSLAHVAEAKADQNLTNSGVADQTRPASFADLAAKVTPAVVNISSSRKVAESDGAEMPFNFPKGSPFEDLFKQFEEQQGGGHKQMHKAMSLGSGFIIDPAGYIVTNNHVIEDSTDITATLPDGTEYPAKLIGTDPKTDLALLKVEAKKPLPSVPWGDSDKARVGDWVMAVGNPFGLGGSVTTGIVSARSRDIHEGPFDDFLQIDAAINQGNSGGPTFDMSGHVVGINTAIVSPSGGSVGIGFAIPSNLAKTVVAELREKGSIERGWLGVEIQQVTPDLAQGIGLDEPKGALVANIDPSSPAAKADLKPGDVVLAFNGSKVMEMRDLPRLVANADPGSKATLDILRDGHEKEISVEIGKLKPEKVAANDNGDDSGNAGDGSESAVLGAKLAALTPEARQAFNLDDKTKGVVIVDLTEDSPLVDQGLKPGDVIERIGNSDVTEPAEITRLAEAAKKSDKPVLVMLVNRDGRDHFIAVNLKA</sequence>
<keyword evidence="12" id="KW-0346">Stress response</keyword>
<proteinExistence type="inferred from homology"/>
<dbReference type="PRINTS" id="PR00834">
    <property type="entry name" value="PROTEASES2C"/>
</dbReference>
<evidence type="ECO:0000256" key="4">
    <source>
        <dbReference type="ARBA" id="ARBA00013035"/>
    </source>
</evidence>
<dbReference type="EMBL" id="JAXCLX010000001">
    <property type="protein sequence ID" value="MDY0871422.1"/>
    <property type="molecule type" value="Genomic_DNA"/>
</dbReference>
<dbReference type="Pfam" id="PF13180">
    <property type="entry name" value="PDZ_2"/>
    <property type="match status" value="2"/>
</dbReference>
<feature type="domain" description="PDZ" evidence="14">
    <location>
        <begin position="285"/>
        <end position="381"/>
    </location>
</feature>
<keyword evidence="9" id="KW-0574">Periplasm</keyword>
<accession>A0ABU5DVU6</accession>
<evidence type="ECO:0000256" key="1">
    <source>
        <dbReference type="ARBA" id="ARBA00001772"/>
    </source>
</evidence>
<reference evidence="15 16" key="1">
    <citation type="journal article" date="2013" name="Antonie Van Leeuwenhoek">
        <title>Dongia rigui sp. nov., isolated from freshwater of a large wetland in Korea.</title>
        <authorList>
            <person name="Baik K.S."/>
            <person name="Hwang Y.M."/>
            <person name="Choi J.S."/>
            <person name="Kwon J."/>
            <person name="Seong C.N."/>
        </authorList>
    </citation>
    <scope>NUCLEOTIDE SEQUENCE [LARGE SCALE GENOMIC DNA]</scope>
    <source>
        <strain evidence="15 16">04SU4-P</strain>
    </source>
</reference>
<name>A0ABU5DVU6_9PROT</name>
<dbReference type="InterPro" id="IPR001478">
    <property type="entry name" value="PDZ"/>
</dbReference>
<dbReference type="PANTHER" id="PTHR22939">
    <property type="entry name" value="SERINE PROTEASE FAMILY S1C HTRA-RELATED"/>
    <property type="match status" value="1"/>
</dbReference>
<dbReference type="SUPFAM" id="SSF50156">
    <property type="entry name" value="PDZ domain-like"/>
    <property type="match status" value="2"/>
</dbReference>
<keyword evidence="11" id="KW-0720">Serine protease</keyword>
<dbReference type="PROSITE" id="PS50106">
    <property type="entry name" value="PDZ"/>
    <property type="match status" value="2"/>
</dbReference>
<dbReference type="PANTHER" id="PTHR22939:SF130">
    <property type="entry name" value="PERIPLASMIC SERINE ENDOPROTEASE DEGP-LIKE-RELATED"/>
    <property type="match status" value="1"/>
</dbReference>
<comment type="similarity">
    <text evidence="3">Belongs to the peptidase S1C family.</text>
</comment>
<evidence type="ECO:0000313" key="15">
    <source>
        <dbReference type="EMBL" id="MDY0871422.1"/>
    </source>
</evidence>
<gene>
    <name evidence="15" type="ORF">SMD31_05795</name>
</gene>
<dbReference type="InterPro" id="IPR001940">
    <property type="entry name" value="Peptidase_S1C"/>
</dbReference>
<dbReference type="EC" id="3.4.21.107" evidence="4"/>
<keyword evidence="16" id="KW-1185">Reference proteome</keyword>
<protein>
    <recommendedName>
        <fullName evidence="5">Probable periplasmic serine endoprotease DegP-like</fullName>
        <ecNumber evidence="4">3.4.21.107</ecNumber>
    </recommendedName>
    <alternativeName>
        <fullName evidence="13">Protease Do</fullName>
    </alternativeName>
</protein>
<dbReference type="NCBIfam" id="TIGR02037">
    <property type="entry name" value="degP_htrA_DO"/>
    <property type="match status" value="1"/>
</dbReference>
<evidence type="ECO:0000256" key="13">
    <source>
        <dbReference type="ARBA" id="ARBA00032850"/>
    </source>
</evidence>
<dbReference type="SMART" id="SM00228">
    <property type="entry name" value="PDZ"/>
    <property type="match status" value="2"/>
</dbReference>
<evidence type="ECO:0000256" key="8">
    <source>
        <dbReference type="ARBA" id="ARBA00022737"/>
    </source>
</evidence>
<feature type="domain" description="PDZ" evidence="14">
    <location>
        <begin position="413"/>
        <end position="501"/>
    </location>
</feature>
<comment type="subcellular location">
    <subcellularLocation>
        <location evidence="2">Periplasm</location>
    </subcellularLocation>
</comment>
<dbReference type="Gene3D" id="2.40.10.120">
    <property type="match status" value="1"/>
</dbReference>
<evidence type="ECO:0000259" key="14">
    <source>
        <dbReference type="PROSITE" id="PS50106"/>
    </source>
</evidence>
<evidence type="ECO:0000256" key="12">
    <source>
        <dbReference type="ARBA" id="ARBA00023016"/>
    </source>
</evidence>
<keyword evidence="8" id="KW-0677">Repeat</keyword>
<keyword evidence="10" id="KW-0378">Hydrolase</keyword>
<dbReference type="Proteomes" id="UP001271769">
    <property type="component" value="Unassembled WGS sequence"/>
</dbReference>
<dbReference type="InterPro" id="IPR011782">
    <property type="entry name" value="Pept_S1C_Do"/>
</dbReference>
<evidence type="ECO:0000256" key="7">
    <source>
        <dbReference type="ARBA" id="ARBA00022729"/>
    </source>
</evidence>
<dbReference type="Gene3D" id="2.30.42.10">
    <property type="match status" value="2"/>
</dbReference>
<evidence type="ECO:0000256" key="10">
    <source>
        <dbReference type="ARBA" id="ARBA00022801"/>
    </source>
</evidence>
<evidence type="ECO:0000256" key="3">
    <source>
        <dbReference type="ARBA" id="ARBA00010541"/>
    </source>
</evidence>